<name>A0ACB9ZZL2_CATRO</name>
<dbReference type="Proteomes" id="UP001060085">
    <property type="component" value="Linkage Group LG07"/>
</dbReference>
<gene>
    <name evidence="1" type="ORF">M9H77_29898</name>
</gene>
<dbReference type="EMBL" id="CM044707">
    <property type="protein sequence ID" value="KAI5652711.1"/>
    <property type="molecule type" value="Genomic_DNA"/>
</dbReference>
<keyword evidence="2" id="KW-1185">Reference proteome</keyword>
<reference evidence="2" key="1">
    <citation type="journal article" date="2023" name="Nat. Plants">
        <title>Single-cell RNA sequencing provides a high-resolution roadmap for understanding the multicellular compartmentation of specialized metabolism.</title>
        <authorList>
            <person name="Sun S."/>
            <person name="Shen X."/>
            <person name="Li Y."/>
            <person name="Li Y."/>
            <person name="Wang S."/>
            <person name="Li R."/>
            <person name="Zhang H."/>
            <person name="Shen G."/>
            <person name="Guo B."/>
            <person name="Wei J."/>
            <person name="Xu J."/>
            <person name="St-Pierre B."/>
            <person name="Chen S."/>
            <person name="Sun C."/>
        </authorList>
    </citation>
    <scope>NUCLEOTIDE SEQUENCE [LARGE SCALE GENOMIC DNA]</scope>
</reference>
<evidence type="ECO:0000313" key="1">
    <source>
        <dbReference type="EMBL" id="KAI5652711.1"/>
    </source>
</evidence>
<proteinExistence type="predicted"/>
<comment type="caution">
    <text evidence="1">The sequence shown here is derived from an EMBL/GenBank/DDBJ whole genome shotgun (WGS) entry which is preliminary data.</text>
</comment>
<accession>A0ACB9ZZL2</accession>
<sequence length="251" mass="28527">MTKTKKKKSQQSVRGQYGTKNGISANSFAHSTVESLQLFKAPPWNKLLDLESLQAKTNSSQAPTDKNLTNNSIQVKFSPRPQPDNQGYALTNINSVPKFSTTSKDKVSNSPVTMMPHMLDHFGVITHKWRLSRMSSKNCRTTNLNLQLPHDLQTIVKQNLRDLLDILKQCQYLVPVKPRAYAVTRPSCVATLKLCDRCQVAPRNIMASLLEKNPDCAVSKQTIYNVRAKMKKKRMEERNTVEEVFHLCNQR</sequence>
<evidence type="ECO:0000313" key="2">
    <source>
        <dbReference type="Proteomes" id="UP001060085"/>
    </source>
</evidence>
<organism evidence="1 2">
    <name type="scientific">Catharanthus roseus</name>
    <name type="common">Madagascar periwinkle</name>
    <name type="synonym">Vinca rosea</name>
    <dbReference type="NCBI Taxonomy" id="4058"/>
    <lineage>
        <taxon>Eukaryota</taxon>
        <taxon>Viridiplantae</taxon>
        <taxon>Streptophyta</taxon>
        <taxon>Embryophyta</taxon>
        <taxon>Tracheophyta</taxon>
        <taxon>Spermatophyta</taxon>
        <taxon>Magnoliopsida</taxon>
        <taxon>eudicotyledons</taxon>
        <taxon>Gunneridae</taxon>
        <taxon>Pentapetalae</taxon>
        <taxon>asterids</taxon>
        <taxon>lamiids</taxon>
        <taxon>Gentianales</taxon>
        <taxon>Apocynaceae</taxon>
        <taxon>Rauvolfioideae</taxon>
        <taxon>Vinceae</taxon>
        <taxon>Catharanthinae</taxon>
        <taxon>Catharanthus</taxon>
    </lineage>
</organism>
<protein>
    <submittedName>
        <fullName evidence="1">Uncharacterized protein</fullName>
    </submittedName>
</protein>